<sequence length="285" mass="31295">MFSHVLYAGLLASFASARPSVRTAQIQCPLVLSGQVPATSQLTDFDSSATSIFNPDYVRASAVPWSEILLFPNVTNSRFDNSSYKSVEVTVNENSIFQTQNGFRRAGLQLVGDTNDAGVGNTGVKTLHWSVKQDPTRTLNLTHEYLNVWHERSDYNGNHFNFETGTLIDQPSYDKNTFKITNRQSQVVWSTPIDNSAWQNFAVTLDFDKNTLQVYYSKGNGPLAAVTTALSNDNSGYGQYQIGILKKPTGTSDVVNSGYQESPIDEGQIYGGIFLEDSAAGCISL</sequence>
<dbReference type="AlphaFoldDB" id="A0A9P8UYF1"/>
<dbReference type="RefSeq" id="XP_045964773.1">
    <property type="nucleotide sequence ID" value="XM_046106446.1"/>
</dbReference>
<dbReference type="Pfam" id="PF18271">
    <property type="entry name" value="GH131_N"/>
    <property type="match status" value="1"/>
</dbReference>
<evidence type="ECO:0000313" key="4">
    <source>
        <dbReference type="Proteomes" id="UP000758603"/>
    </source>
</evidence>
<proteinExistence type="predicted"/>
<dbReference type="OrthoDB" id="5283326at2759"/>
<dbReference type="InterPro" id="IPR041524">
    <property type="entry name" value="GH131_N"/>
</dbReference>
<gene>
    <name evidence="3" type="ORF">BKA67DRAFT_653809</name>
</gene>
<protein>
    <recommendedName>
        <fullName evidence="2">Glycoside hydrolase 131 catalytic N-terminal domain-containing protein</fullName>
    </recommendedName>
</protein>
<evidence type="ECO:0000256" key="1">
    <source>
        <dbReference type="SAM" id="SignalP"/>
    </source>
</evidence>
<organism evidence="3 4">
    <name type="scientific">Truncatella angustata</name>
    <dbReference type="NCBI Taxonomy" id="152316"/>
    <lineage>
        <taxon>Eukaryota</taxon>
        <taxon>Fungi</taxon>
        <taxon>Dikarya</taxon>
        <taxon>Ascomycota</taxon>
        <taxon>Pezizomycotina</taxon>
        <taxon>Sordariomycetes</taxon>
        <taxon>Xylariomycetidae</taxon>
        <taxon>Amphisphaeriales</taxon>
        <taxon>Sporocadaceae</taxon>
        <taxon>Truncatella</taxon>
    </lineage>
</organism>
<name>A0A9P8UYF1_9PEZI</name>
<feature type="chain" id="PRO_5040515483" description="Glycoside hydrolase 131 catalytic N-terminal domain-containing protein" evidence="1">
    <location>
        <begin position="18"/>
        <end position="285"/>
    </location>
</feature>
<dbReference type="EMBL" id="JAGPXC010000001">
    <property type="protein sequence ID" value="KAH6660642.1"/>
    <property type="molecule type" value="Genomic_DNA"/>
</dbReference>
<dbReference type="PANTHER" id="PTHR34612:SF4">
    <property type="entry name" value="GLYCOSIDE HYDROLASE 131 CATALYTIC N-TERMINAL DOMAIN-CONTAINING PROTEIN"/>
    <property type="match status" value="1"/>
</dbReference>
<evidence type="ECO:0000313" key="3">
    <source>
        <dbReference type="EMBL" id="KAH6660642.1"/>
    </source>
</evidence>
<dbReference type="Proteomes" id="UP000758603">
    <property type="component" value="Unassembled WGS sequence"/>
</dbReference>
<accession>A0A9P8UYF1</accession>
<dbReference type="Gene3D" id="2.60.120.1160">
    <property type="match status" value="1"/>
</dbReference>
<dbReference type="PANTHER" id="PTHR34612">
    <property type="entry name" value="GH131_N DOMAIN-CONTAINING PROTEIN"/>
    <property type="match status" value="1"/>
</dbReference>
<reference evidence="3" key="1">
    <citation type="journal article" date="2021" name="Nat. Commun.">
        <title>Genetic determinants of endophytism in the Arabidopsis root mycobiome.</title>
        <authorList>
            <person name="Mesny F."/>
            <person name="Miyauchi S."/>
            <person name="Thiergart T."/>
            <person name="Pickel B."/>
            <person name="Atanasova L."/>
            <person name="Karlsson M."/>
            <person name="Huettel B."/>
            <person name="Barry K.W."/>
            <person name="Haridas S."/>
            <person name="Chen C."/>
            <person name="Bauer D."/>
            <person name="Andreopoulos W."/>
            <person name="Pangilinan J."/>
            <person name="LaButti K."/>
            <person name="Riley R."/>
            <person name="Lipzen A."/>
            <person name="Clum A."/>
            <person name="Drula E."/>
            <person name="Henrissat B."/>
            <person name="Kohler A."/>
            <person name="Grigoriev I.V."/>
            <person name="Martin F.M."/>
            <person name="Hacquard S."/>
        </authorList>
    </citation>
    <scope>NUCLEOTIDE SEQUENCE</scope>
    <source>
        <strain evidence="3">MPI-SDFR-AT-0073</strain>
    </source>
</reference>
<keyword evidence="1" id="KW-0732">Signal</keyword>
<keyword evidence="4" id="KW-1185">Reference proteome</keyword>
<feature type="domain" description="Glycoside hydrolase 131 catalytic N-terminal" evidence="2">
    <location>
        <begin position="32"/>
        <end position="281"/>
    </location>
</feature>
<evidence type="ECO:0000259" key="2">
    <source>
        <dbReference type="Pfam" id="PF18271"/>
    </source>
</evidence>
<feature type="signal peptide" evidence="1">
    <location>
        <begin position="1"/>
        <end position="17"/>
    </location>
</feature>
<comment type="caution">
    <text evidence="3">The sequence shown here is derived from an EMBL/GenBank/DDBJ whole genome shotgun (WGS) entry which is preliminary data.</text>
</comment>
<dbReference type="GeneID" id="70135337"/>